<comment type="subcellular location">
    <subcellularLocation>
        <location evidence="1">Nucleus</location>
    </subcellularLocation>
</comment>
<organism evidence="8 9">
    <name type="scientific">Tanacetum coccineum</name>
    <dbReference type="NCBI Taxonomy" id="301880"/>
    <lineage>
        <taxon>Eukaryota</taxon>
        <taxon>Viridiplantae</taxon>
        <taxon>Streptophyta</taxon>
        <taxon>Embryophyta</taxon>
        <taxon>Tracheophyta</taxon>
        <taxon>Spermatophyta</taxon>
        <taxon>Magnoliopsida</taxon>
        <taxon>eudicotyledons</taxon>
        <taxon>Gunneridae</taxon>
        <taxon>Pentapetalae</taxon>
        <taxon>asterids</taxon>
        <taxon>campanulids</taxon>
        <taxon>Asterales</taxon>
        <taxon>Asteraceae</taxon>
        <taxon>Asteroideae</taxon>
        <taxon>Anthemideae</taxon>
        <taxon>Anthemidinae</taxon>
        <taxon>Tanacetum</taxon>
    </lineage>
</organism>
<keyword evidence="3" id="KW-0238">DNA-binding</keyword>
<proteinExistence type="predicted"/>
<evidence type="ECO:0000256" key="4">
    <source>
        <dbReference type="ARBA" id="ARBA00023163"/>
    </source>
</evidence>
<accession>A0ABQ5DJ38</accession>
<reference evidence="8" key="1">
    <citation type="journal article" date="2022" name="Int. J. Mol. Sci.">
        <title>Draft Genome of Tanacetum Coccineum: Genomic Comparison of Closely Related Tanacetum-Family Plants.</title>
        <authorList>
            <person name="Yamashiro T."/>
            <person name="Shiraishi A."/>
            <person name="Nakayama K."/>
            <person name="Satake H."/>
        </authorList>
    </citation>
    <scope>NUCLEOTIDE SEQUENCE</scope>
</reference>
<reference evidence="8" key="2">
    <citation type="submission" date="2022-01" db="EMBL/GenBank/DDBJ databases">
        <authorList>
            <person name="Yamashiro T."/>
            <person name="Shiraishi A."/>
            <person name="Satake H."/>
            <person name="Nakayama K."/>
        </authorList>
    </citation>
    <scope>NUCLEOTIDE SEQUENCE</scope>
</reference>
<protein>
    <submittedName>
        <fullName evidence="8">Probable WRKY transcription factor 51</fullName>
    </submittedName>
</protein>
<dbReference type="PROSITE" id="PS50811">
    <property type="entry name" value="WRKY"/>
    <property type="match status" value="1"/>
</dbReference>
<evidence type="ECO:0000259" key="7">
    <source>
        <dbReference type="PROSITE" id="PS50811"/>
    </source>
</evidence>
<dbReference type="Pfam" id="PF03106">
    <property type="entry name" value="WRKY"/>
    <property type="match status" value="1"/>
</dbReference>
<name>A0ABQ5DJ38_9ASTR</name>
<gene>
    <name evidence="8" type="ORF">Tco_0938463</name>
</gene>
<keyword evidence="4" id="KW-0804">Transcription</keyword>
<keyword evidence="9" id="KW-1185">Reference proteome</keyword>
<evidence type="ECO:0000256" key="2">
    <source>
        <dbReference type="ARBA" id="ARBA00023015"/>
    </source>
</evidence>
<keyword evidence="5" id="KW-0539">Nucleus</keyword>
<dbReference type="InterPro" id="IPR036576">
    <property type="entry name" value="WRKY_dom_sf"/>
</dbReference>
<evidence type="ECO:0000313" key="8">
    <source>
        <dbReference type="EMBL" id="GJT38598.1"/>
    </source>
</evidence>
<evidence type="ECO:0000256" key="6">
    <source>
        <dbReference type="SAM" id="MobiDB-lite"/>
    </source>
</evidence>
<evidence type="ECO:0000256" key="5">
    <source>
        <dbReference type="ARBA" id="ARBA00023242"/>
    </source>
</evidence>
<dbReference type="EMBL" id="BQNB010015316">
    <property type="protein sequence ID" value="GJT38598.1"/>
    <property type="molecule type" value="Genomic_DNA"/>
</dbReference>
<keyword evidence="2" id="KW-0805">Transcription regulation</keyword>
<feature type="region of interest" description="Disordered" evidence="6">
    <location>
        <begin position="1"/>
        <end position="26"/>
    </location>
</feature>
<evidence type="ECO:0000256" key="3">
    <source>
        <dbReference type="ARBA" id="ARBA00023125"/>
    </source>
</evidence>
<feature type="domain" description="WRKY" evidence="7">
    <location>
        <begin position="160"/>
        <end position="185"/>
    </location>
</feature>
<dbReference type="InterPro" id="IPR003657">
    <property type="entry name" value="WRKY_dom"/>
</dbReference>
<dbReference type="Gene3D" id="2.20.25.80">
    <property type="entry name" value="WRKY domain"/>
    <property type="match status" value="1"/>
</dbReference>
<dbReference type="SUPFAM" id="SSF118290">
    <property type="entry name" value="WRKY DNA-binding domain"/>
    <property type="match status" value="1"/>
</dbReference>
<evidence type="ECO:0000256" key="1">
    <source>
        <dbReference type="ARBA" id="ARBA00004123"/>
    </source>
</evidence>
<comment type="caution">
    <text evidence="8">The sequence shown here is derived from an EMBL/GenBank/DDBJ whole genome shotgun (WGS) entry which is preliminary data.</text>
</comment>
<sequence>MFSSVSHTNLRPSHQQTQTNISSPKNYSLDMNYDQACEFTFEEIFDNYQTLIDDHPGYKDSTHSNSAAHFGVSEQNRVFQEKIIADDQVCSLRDFATHNSTNQHNSIMHKSITNNGSTSKHSATNVSLKTFTDGSTSKSRDEMKTQMLHRGLKLALRMKTKLEVVYDGYKWRKYGKKKVKSSPYP</sequence>
<evidence type="ECO:0000313" key="9">
    <source>
        <dbReference type="Proteomes" id="UP001151760"/>
    </source>
</evidence>
<feature type="non-terminal residue" evidence="8">
    <location>
        <position position="185"/>
    </location>
</feature>
<dbReference type="Proteomes" id="UP001151760">
    <property type="component" value="Unassembled WGS sequence"/>
</dbReference>